<evidence type="ECO:0000259" key="1">
    <source>
        <dbReference type="Pfam" id="PF00700"/>
    </source>
</evidence>
<feature type="domain" description="Flagellin C-terminal" evidence="1">
    <location>
        <begin position="9"/>
        <end position="37"/>
    </location>
</feature>
<comment type="caution">
    <text evidence="2">The sequence shown here is derived from an EMBL/GenBank/DDBJ whole genome shotgun (WGS) entry which is preliminary data.</text>
</comment>
<keyword evidence="2" id="KW-0966">Cell projection</keyword>
<keyword evidence="2" id="KW-0969">Cilium</keyword>
<dbReference type="RefSeq" id="WP_401230429.1">
    <property type="nucleotide sequence ID" value="NZ_JBIUVY010000005.1"/>
</dbReference>
<protein>
    <submittedName>
        <fullName evidence="2">Flagellin</fullName>
    </submittedName>
</protein>
<dbReference type="EMBL" id="JBIUVY010000005">
    <property type="protein sequence ID" value="MFJ2285953.1"/>
    <property type="molecule type" value="Genomic_DNA"/>
</dbReference>
<evidence type="ECO:0000313" key="2">
    <source>
        <dbReference type="EMBL" id="MFJ2285953.1"/>
    </source>
</evidence>
<proteinExistence type="predicted"/>
<reference evidence="2 3" key="1">
    <citation type="submission" date="2024-10" db="EMBL/GenBank/DDBJ databases">
        <title>The Natural Products Discovery Center: Release of the First 8490 Sequenced Strains for Exploring Actinobacteria Biosynthetic Diversity.</title>
        <authorList>
            <person name="Kalkreuter E."/>
            <person name="Kautsar S.A."/>
            <person name="Yang D."/>
            <person name="Bader C.D."/>
            <person name="Teijaro C.N."/>
            <person name="Fluegel L."/>
            <person name="Davis C.M."/>
            <person name="Simpson J.R."/>
            <person name="Lauterbach L."/>
            <person name="Steele A.D."/>
            <person name="Gui C."/>
            <person name="Meng S."/>
            <person name="Li G."/>
            <person name="Viehrig K."/>
            <person name="Ye F."/>
            <person name="Su P."/>
            <person name="Kiefer A.F."/>
            <person name="Nichols A."/>
            <person name="Cepeda A.J."/>
            <person name="Yan W."/>
            <person name="Fan B."/>
            <person name="Jiang Y."/>
            <person name="Adhikari A."/>
            <person name="Zheng C.-J."/>
            <person name="Schuster L."/>
            <person name="Cowan T.M."/>
            <person name="Smanski M.J."/>
            <person name="Chevrette M.G."/>
            <person name="De Carvalho L.P.S."/>
            <person name="Shen B."/>
        </authorList>
    </citation>
    <scope>NUCLEOTIDE SEQUENCE [LARGE SCALE GENOMIC DNA]</scope>
    <source>
        <strain evidence="2 3">NPDC087689</strain>
    </source>
</reference>
<keyword evidence="2" id="KW-0282">Flagellum</keyword>
<sequence>MSRAPWGNDAISNLDSQHAQLGVVQKRLENIIANLQKIAGMARRYAAG</sequence>
<keyword evidence="3" id="KW-1185">Reference proteome</keyword>
<dbReference type="Pfam" id="PF00700">
    <property type="entry name" value="Flagellin_C"/>
    <property type="match status" value="1"/>
</dbReference>
<name>A0ABW8DFG9_9PSED</name>
<dbReference type="Gene3D" id="1.20.1330.10">
    <property type="entry name" value="f41 fragment of flagellin, N-terminal domain"/>
    <property type="match status" value="1"/>
</dbReference>
<dbReference type="Proteomes" id="UP001617296">
    <property type="component" value="Unassembled WGS sequence"/>
</dbReference>
<evidence type="ECO:0000313" key="3">
    <source>
        <dbReference type="Proteomes" id="UP001617296"/>
    </source>
</evidence>
<gene>
    <name evidence="2" type="ORF">ACIOUF_06210</name>
</gene>
<organism evidence="2 3">
    <name type="scientific">Pseudomonas iridis</name>
    <dbReference type="NCBI Taxonomy" id="2710587"/>
    <lineage>
        <taxon>Bacteria</taxon>
        <taxon>Pseudomonadati</taxon>
        <taxon>Pseudomonadota</taxon>
        <taxon>Gammaproteobacteria</taxon>
        <taxon>Pseudomonadales</taxon>
        <taxon>Pseudomonadaceae</taxon>
        <taxon>Pseudomonas</taxon>
    </lineage>
</organism>
<accession>A0ABW8DFG9</accession>
<dbReference type="InterPro" id="IPR046358">
    <property type="entry name" value="Flagellin_C"/>
</dbReference>
<dbReference type="SUPFAM" id="SSF64518">
    <property type="entry name" value="Phase 1 flagellin"/>
    <property type="match status" value="1"/>
</dbReference>